<evidence type="ECO:0000256" key="1">
    <source>
        <dbReference type="ARBA" id="ARBA00005417"/>
    </source>
</evidence>
<dbReference type="InterPro" id="IPR050086">
    <property type="entry name" value="MetN_ABC_transporter-like"/>
</dbReference>
<dbReference type="PANTHER" id="PTHR43166:SF30">
    <property type="entry name" value="METHIONINE IMPORT ATP-BINDING PROTEIN METN"/>
    <property type="match status" value="1"/>
</dbReference>
<dbReference type="SMART" id="SM00930">
    <property type="entry name" value="NIL"/>
    <property type="match status" value="1"/>
</dbReference>
<keyword evidence="3" id="KW-1003">Cell membrane</keyword>
<dbReference type="CDD" id="cd03258">
    <property type="entry name" value="ABC_MetN_methionine_transporter"/>
    <property type="match status" value="1"/>
</dbReference>
<feature type="domain" description="ABC transporter" evidence="10">
    <location>
        <begin position="53"/>
        <end position="294"/>
    </location>
</feature>
<evidence type="ECO:0000313" key="11">
    <source>
        <dbReference type="EMBL" id="TSJ60204.1"/>
    </source>
</evidence>
<keyword evidence="7" id="KW-0029">Amino-acid transport</keyword>
<name>A0ABY3DNL5_9HYPH</name>
<dbReference type="SUPFAM" id="SSF52540">
    <property type="entry name" value="P-loop containing nucleoside triphosphate hydrolases"/>
    <property type="match status" value="1"/>
</dbReference>
<dbReference type="SUPFAM" id="SSF55021">
    <property type="entry name" value="ACT-like"/>
    <property type="match status" value="1"/>
</dbReference>
<dbReference type="InterPro" id="IPR027417">
    <property type="entry name" value="P-loop_NTPase"/>
</dbReference>
<dbReference type="GO" id="GO:0005524">
    <property type="term" value="F:ATP binding"/>
    <property type="evidence" value="ECO:0007669"/>
    <property type="project" value="UniProtKB-KW"/>
</dbReference>
<dbReference type="InterPro" id="IPR003439">
    <property type="entry name" value="ABC_transporter-like_ATP-bd"/>
</dbReference>
<dbReference type="InterPro" id="IPR045865">
    <property type="entry name" value="ACT-like_dom_sf"/>
</dbReference>
<gene>
    <name evidence="11" type="ORF">FO470_18630</name>
</gene>
<dbReference type="PANTHER" id="PTHR43166">
    <property type="entry name" value="AMINO ACID IMPORT ATP-BINDING PROTEIN"/>
    <property type="match status" value="1"/>
</dbReference>
<keyword evidence="8" id="KW-0472">Membrane</keyword>
<dbReference type="Pfam" id="PF00005">
    <property type="entry name" value="ABC_tran"/>
    <property type="match status" value="1"/>
</dbReference>
<dbReference type="InterPro" id="IPR041701">
    <property type="entry name" value="MetN_ABC"/>
</dbReference>
<dbReference type="Gene3D" id="3.30.70.260">
    <property type="match status" value="1"/>
</dbReference>
<accession>A0ABY3DNL5</accession>
<dbReference type="Pfam" id="PF09383">
    <property type="entry name" value="NIL"/>
    <property type="match status" value="1"/>
</dbReference>
<organism evidence="11 12">
    <name type="scientific">Ancylobacter moscoviensis</name>
    <dbReference type="NCBI Taxonomy" id="2597768"/>
    <lineage>
        <taxon>Bacteria</taxon>
        <taxon>Pseudomonadati</taxon>
        <taxon>Pseudomonadota</taxon>
        <taxon>Alphaproteobacteria</taxon>
        <taxon>Hyphomicrobiales</taxon>
        <taxon>Xanthobacteraceae</taxon>
        <taxon>Ancylobacter</taxon>
    </lineage>
</organism>
<evidence type="ECO:0000256" key="2">
    <source>
        <dbReference type="ARBA" id="ARBA00022448"/>
    </source>
</evidence>
<dbReference type="Proteomes" id="UP000315321">
    <property type="component" value="Unassembled WGS sequence"/>
</dbReference>
<dbReference type="PROSITE" id="PS50893">
    <property type="entry name" value="ABC_TRANSPORTER_2"/>
    <property type="match status" value="1"/>
</dbReference>
<protein>
    <submittedName>
        <fullName evidence="11">Methionine ABC transporter ATP-binding protein</fullName>
    </submittedName>
</protein>
<evidence type="ECO:0000256" key="3">
    <source>
        <dbReference type="ARBA" id="ARBA00022475"/>
    </source>
</evidence>
<proteinExistence type="inferred from homology"/>
<evidence type="ECO:0000256" key="9">
    <source>
        <dbReference type="SAM" id="MobiDB-lite"/>
    </source>
</evidence>
<keyword evidence="2" id="KW-0813">Transport</keyword>
<evidence type="ECO:0000256" key="6">
    <source>
        <dbReference type="ARBA" id="ARBA00022967"/>
    </source>
</evidence>
<dbReference type="PROSITE" id="PS00211">
    <property type="entry name" value="ABC_TRANSPORTER_1"/>
    <property type="match status" value="1"/>
</dbReference>
<reference evidence="11 12" key="1">
    <citation type="submission" date="2019-07" db="EMBL/GenBank/DDBJ databases">
        <authorList>
            <person name="Grouzdev D.S."/>
        </authorList>
    </citation>
    <scope>NUCLEOTIDE SEQUENCE [LARGE SCALE GENOMIC DNA]</scope>
    <source>
        <strain evidence="11 12">3C</strain>
    </source>
</reference>
<dbReference type="InterPro" id="IPR003593">
    <property type="entry name" value="AAA+_ATPase"/>
</dbReference>
<sequence length="397" mass="41330">MLQDAAASPFPPVLRRDLAPGSPHPIPHGTTAGTAAGSDRRAESGREGGGAAIVLDRVSKTFSARGNDPAVAALKDISLAIPRGEIYGVIGRSGAGKSTLIRTINGLERPSSGDVIVDGVTINRLDERALRGERRKIGMIFQHFNLLSSRTAFDNVALPLELVGLSRTAIREKVLGLLDLVGLSDKKDRYPVELSGGQKQRVGIARALATDPKVLLSDEATSALDPETTRSILTLLARVNAELGVTIVLITHEMTVIKEICHRVGVIEAGSIIEEGPVSEVFAHPRTATARSFIGSLPGREVPAALAGRLGADPATATQTVLRLTLTGDAASQPLVTRIARELGIDVALLGGQIDSIGSHPFALLYAGVPTGAWTSGAVTAALEAAGVDTEVIGHVA</sequence>
<feature type="region of interest" description="Disordered" evidence="9">
    <location>
        <begin position="1"/>
        <end position="49"/>
    </location>
</feature>
<keyword evidence="6" id="KW-1278">Translocase</keyword>
<evidence type="ECO:0000256" key="8">
    <source>
        <dbReference type="ARBA" id="ARBA00023136"/>
    </source>
</evidence>
<keyword evidence="5 11" id="KW-0067">ATP-binding</keyword>
<evidence type="ECO:0000256" key="4">
    <source>
        <dbReference type="ARBA" id="ARBA00022741"/>
    </source>
</evidence>
<keyword evidence="4" id="KW-0547">Nucleotide-binding</keyword>
<evidence type="ECO:0000256" key="7">
    <source>
        <dbReference type="ARBA" id="ARBA00022970"/>
    </source>
</evidence>
<keyword evidence="12" id="KW-1185">Reference proteome</keyword>
<comment type="caution">
    <text evidence="11">The sequence shown here is derived from an EMBL/GenBank/DDBJ whole genome shotgun (WGS) entry which is preliminary data.</text>
</comment>
<dbReference type="Gene3D" id="3.40.50.300">
    <property type="entry name" value="P-loop containing nucleotide triphosphate hydrolases"/>
    <property type="match status" value="1"/>
</dbReference>
<evidence type="ECO:0000256" key="5">
    <source>
        <dbReference type="ARBA" id="ARBA00022840"/>
    </source>
</evidence>
<dbReference type="EMBL" id="VMBP01000007">
    <property type="protein sequence ID" value="TSJ60204.1"/>
    <property type="molecule type" value="Genomic_DNA"/>
</dbReference>
<comment type="similarity">
    <text evidence="1">Belongs to the ABC transporter superfamily.</text>
</comment>
<evidence type="ECO:0000313" key="12">
    <source>
        <dbReference type="Proteomes" id="UP000315321"/>
    </source>
</evidence>
<dbReference type="SMART" id="SM00382">
    <property type="entry name" value="AAA"/>
    <property type="match status" value="1"/>
</dbReference>
<dbReference type="InterPro" id="IPR017871">
    <property type="entry name" value="ABC_transporter-like_CS"/>
</dbReference>
<dbReference type="InterPro" id="IPR018449">
    <property type="entry name" value="NIL_domain"/>
</dbReference>
<evidence type="ECO:0000259" key="10">
    <source>
        <dbReference type="PROSITE" id="PS50893"/>
    </source>
</evidence>